<proteinExistence type="predicted"/>
<keyword evidence="1" id="KW-0472">Membrane</keyword>
<dbReference type="PANTHER" id="PTHR46795">
    <property type="entry name" value="ABC TRANSPORTER PERMEASE-RELATED-RELATED"/>
    <property type="match status" value="1"/>
</dbReference>
<dbReference type="AlphaFoldDB" id="A0A9D1JEN4"/>
<feature type="non-terminal residue" evidence="2">
    <location>
        <position position="1"/>
    </location>
</feature>
<reference evidence="2" key="2">
    <citation type="journal article" date="2021" name="PeerJ">
        <title>Extensive microbial diversity within the chicken gut microbiome revealed by metagenomics and culture.</title>
        <authorList>
            <person name="Gilroy R."/>
            <person name="Ravi A."/>
            <person name="Getino M."/>
            <person name="Pursley I."/>
            <person name="Horton D.L."/>
            <person name="Alikhan N.F."/>
            <person name="Baker D."/>
            <person name="Gharbi K."/>
            <person name="Hall N."/>
            <person name="Watson M."/>
            <person name="Adriaenssens E.M."/>
            <person name="Foster-Nyarko E."/>
            <person name="Jarju S."/>
            <person name="Secka A."/>
            <person name="Antonio M."/>
            <person name="Oren A."/>
            <person name="Chaudhuri R.R."/>
            <person name="La Ragione R."/>
            <person name="Hildebrand F."/>
            <person name="Pallen M.J."/>
        </authorList>
    </citation>
    <scope>NUCLEOTIDE SEQUENCE</scope>
    <source>
        <strain evidence="2">ChiSxjej1B13-7041</strain>
    </source>
</reference>
<dbReference type="InterPro" id="IPR052536">
    <property type="entry name" value="ABC-4_Integral_Memb_Prot"/>
</dbReference>
<organism evidence="2 3">
    <name type="scientific">Candidatus Egerieimonas intestinavium</name>
    <dbReference type="NCBI Taxonomy" id="2840777"/>
    <lineage>
        <taxon>Bacteria</taxon>
        <taxon>Bacillati</taxon>
        <taxon>Bacillota</taxon>
        <taxon>Clostridia</taxon>
        <taxon>Lachnospirales</taxon>
        <taxon>Lachnospiraceae</taxon>
        <taxon>Lachnospiraceae incertae sedis</taxon>
        <taxon>Candidatus Egerieimonas</taxon>
    </lineage>
</organism>
<comment type="caution">
    <text evidence="2">The sequence shown here is derived from an EMBL/GenBank/DDBJ whole genome shotgun (WGS) entry which is preliminary data.</text>
</comment>
<evidence type="ECO:0000256" key="1">
    <source>
        <dbReference type="SAM" id="Phobius"/>
    </source>
</evidence>
<feature type="transmembrane region" description="Helical" evidence="1">
    <location>
        <begin position="160"/>
        <end position="190"/>
    </location>
</feature>
<gene>
    <name evidence="2" type="ORF">IAB98_00505</name>
</gene>
<feature type="transmembrane region" description="Helical" evidence="1">
    <location>
        <begin position="196"/>
        <end position="215"/>
    </location>
</feature>
<name>A0A9D1JEN4_9FIRM</name>
<keyword evidence="1" id="KW-0812">Transmembrane</keyword>
<dbReference type="EMBL" id="DVHU01000006">
    <property type="protein sequence ID" value="HIR91885.1"/>
    <property type="molecule type" value="Genomic_DNA"/>
</dbReference>
<keyword evidence="1" id="KW-1133">Transmembrane helix</keyword>
<dbReference type="Proteomes" id="UP000886841">
    <property type="component" value="Unassembled WGS sequence"/>
</dbReference>
<sequence length="229" mass="25768">NDGDYADISLTLGAEYKATTFLLNVADWRSTGAFQDRILEEVISDNGNRIFTNWHNSATFEKTGSTAEYLPYEGNETRIARIWALYPLSKLSSATTQFEAFATYLMLMLFIAVVAFVSSIMVVGLKLVSTIWDDAAVYENLRRLGMKQHEIRRLITRQMVFVYFIPTVFGCLVGAFTTYRIMLVSGVIYIAETMRVVGAACGLVAVLQLLIFVVLRSRIISFTYLRTSA</sequence>
<evidence type="ECO:0000313" key="2">
    <source>
        <dbReference type="EMBL" id="HIR91885.1"/>
    </source>
</evidence>
<evidence type="ECO:0008006" key="4">
    <source>
        <dbReference type="Google" id="ProtNLM"/>
    </source>
</evidence>
<accession>A0A9D1JEN4</accession>
<reference evidence="2" key="1">
    <citation type="submission" date="2020-10" db="EMBL/GenBank/DDBJ databases">
        <authorList>
            <person name="Gilroy R."/>
        </authorList>
    </citation>
    <scope>NUCLEOTIDE SEQUENCE</scope>
    <source>
        <strain evidence="2">ChiSxjej1B13-7041</strain>
    </source>
</reference>
<feature type="transmembrane region" description="Helical" evidence="1">
    <location>
        <begin position="101"/>
        <end position="125"/>
    </location>
</feature>
<evidence type="ECO:0000313" key="3">
    <source>
        <dbReference type="Proteomes" id="UP000886841"/>
    </source>
</evidence>
<dbReference type="PANTHER" id="PTHR46795:SF1">
    <property type="entry name" value="ABC TRANSPORTER PERMEASE PROTEIN"/>
    <property type="match status" value="1"/>
</dbReference>
<protein>
    <recommendedName>
        <fullName evidence="4">ABC3 transporter permease protein domain-containing protein</fullName>
    </recommendedName>
</protein>